<evidence type="ECO:0000256" key="1">
    <source>
        <dbReference type="SAM" id="Phobius"/>
    </source>
</evidence>
<comment type="caution">
    <text evidence="2">The sequence shown here is derived from an EMBL/GenBank/DDBJ whole genome shotgun (WGS) entry which is preliminary data.</text>
</comment>
<dbReference type="AlphaFoldDB" id="A0A4Z2J8S1"/>
<keyword evidence="3" id="KW-1185">Reference proteome</keyword>
<feature type="transmembrane region" description="Helical" evidence="1">
    <location>
        <begin position="53"/>
        <end position="72"/>
    </location>
</feature>
<proteinExistence type="predicted"/>
<dbReference type="Proteomes" id="UP000314294">
    <property type="component" value="Unassembled WGS sequence"/>
</dbReference>
<accession>A0A4Z2J8S1</accession>
<protein>
    <submittedName>
        <fullName evidence="2">Uncharacterized protein</fullName>
    </submittedName>
</protein>
<evidence type="ECO:0000313" key="2">
    <source>
        <dbReference type="EMBL" id="TNN86616.1"/>
    </source>
</evidence>
<keyword evidence="1" id="KW-0472">Membrane</keyword>
<dbReference type="EMBL" id="SRLO01000014">
    <property type="protein sequence ID" value="TNN86616.1"/>
    <property type="molecule type" value="Genomic_DNA"/>
</dbReference>
<name>A0A4Z2J8S1_9TELE</name>
<keyword evidence="1" id="KW-0812">Transmembrane</keyword>
<evidence type="ECO:0000313" key="3">
    <source>
        <dbReference type="Proteomes" id="UP000314294"/>
    </source>
</evidence>
<gene>
    <name evidence="2" type="ORF">EYF80_003084</name>
</gene>
<reference evidence="2 3" key="1">
    <citation type="submission" date="2019-03" db="EMBL/GenBank/DDBJ databases">
        <title>First draft genome of Liparis tanakae, snailfish: a comprehensive survey of snailfish specific genes.</title>
        <authorList>
            <person name="Kim W."/>
            <person name="Song I."/>
            <person name="Jeong J.-H."/>
            <person name="Kim D."/>
            <person name="Kim S."/>
            <person name="Ryu S."/>
            <person name="Song J.Y."/>
            <person name="Lee S.K."/>
        </authorList>
    </citation>
    <scope>NUCLEOTIDE SEQUENCE [LARGE SCALE GENOMIC DNA]</scope>
    <source>
        <tissue evidence="2">Muscle</tissue>
    </source>
</reference>
<organism evidence="2 3">
    <name type="scientific">Liparis tanakae</name>
    <name type="common">Tanaka's snailfish</name>
    <dbReference type="NCBI Taxonomy" id="230148"/>
    <lineage>
        <taxon>Eukaryota</taxon>
        <taxon>Metazoa</taxon>
        <taxon>Chordata</taxon>
        <taxon>Craniata</taxon>
        <taxon>Vertebrata</taxon>
        <taxon>Euteleostomi</taxon>
        <taxon>Actinopterygii</taxon>
        <taxon>Neopterygii</taxon>
        <taxon>Teleostei</taxon>
        <taxon>Neoteleostei</taxon>
        <taxon>Acanthomorphata</taxon>
        <taxon>Eupercaria</taxon>
        <taxon>Perciformes</taxon>
        <taxon>Cottioidei</taxon>
        <taxon>Cottales</taxon>
        <taxon>Liparidae</taxon>
        <taxon>Liparis</taxon>
    </lineage>
</organism>
<keyword evidence="1" id="KW-1133">Transmembrane helix</keyword>
<sequence>MEEPSSSPAFLPWRLRIRCPDEEQRRLTVKPTGQLQRTPVDVSLQGVPDVTPAYGAALCVLAGVLAASVAMVTRHCEWSPLKTILDRYNWWEVGLVLDTNTFDKRRLQGDVELLQSLKHSN</sequence>